<proteinExistence type="predicted"/>
<organism evidence="2 3">
    <name type="scientific">Phytophthora infestans</name>
    <name type="common">Potato late blight agent</name>
    <name type="synonym">Botrytis infestans</name>
    <dbReference type="NCBI Taxonomy" id="4787"/>
    <lineage>
        <taxon>Eukaryota</taxon>
        <taxon>Sar</taxon>
        <taxon>Stramenopiles</taxon>
        <taxon>Oomycota</taxon>
        <taxon>Peronosporomycetes</taxon>
        <taxon>Peronosporales</taxon>
        <taxon>Peronosporaceae</taxon>
        <taxon>Phytophthora</taxon>
    </lineage>
</organism>
<feature type="coiled-coil region" evidence="1">
    <location>
        <begin position="36"/>
        <end position="70"/>
    </location>
</feature>
<evidence type="ECO:0000256" key="1">
    <source>
        <dbReference type="SAM" id="Coils"/>
    </source>
</evidence>
<evidence type="ECO:0000313" key="3">
    <source>
        <dbReference type="Proteomes" id="UP000602510"/>
    </source>
</evidence>
<protein>
    <submittedName>
        <fullName evidence="2">Uncharacterized protein</fullName>
    </submittedName>
</protein>
<name>A0A833T0C5_PHYIN</name>
<reference evidence="2" key="1">
    <citation type="submission" date="2020-04" db="EMBL/GenBank/DDBJ databases">
        <title>Hybrid Assembly of Korean Phytophthora infestans isolates.</title>
        <authorList>
            <person name="Prokchorchik M."/>
            <person name="Lee Y."/>
            <person name="Seo J."/>
            <person name="Cho J.-H."/>
            <person name="Park Y.-E."/>
            <person name="Jang D.-C."/>
            <person name="Im J.-S."/>
            <person name="Choi J.-G."/>
            <person name="Park H.-J."/>
            <person name="Lee G.-B."/>
            <person name="Lee Y.-G."/>
            <person name="Hong S.-Y."/>
            <person name="Cho K."/>
            <person name="Sohn K.H."/>
        </authorList>
    </citation>
    <scope>NUCLEOTIDE SEQUENCE</scope>
    <source>
        <strain evidence="2">KR_1_A1</strain>
    </source>
</reference>
<dbReference type="PANTHER" id="PTHR16275:SF8">
    <property type="entry name" value="COILED-COIL DOMAIN-CONTAINING PROTEIN 40"/>
    <property type="match status" value="1"/>
</dbReference>
<dbReference type="EMBL" id="WSZM01000568">
    <property type="protein sequence ID" value="KAF4031556.1"/>
    <property type="molecule type" value="Genomic_DNA"/>
</dbReference>
<gene>
    <name evidence="2" type="ORF">GN244_ATG16545</name>
</gene>
<accession>A0A833T0C5</accession>
<dbReference type="GO" id="GO:0005737">
    <property type="term" value="C:cytoplasm"/>
    <property type="evidence" value="ECO:0007669"/>
    <property type="project" value="TreeGrafter"/>
</dbReference>
<sequence>MQQRDTALQATQAAISKVVEDELALSAEQRGYKLSIEKAQQIHETLIATIERFNAELRFVEEQNLQAEFERLAARHELLAKSLKQTEAQVSSAALEGKKLESAAQVAQHLEQRSVNVTCLKTR</sequence>
<dbReference type="InterPro" id="IPR037386">
    <property type="entry name" value="CCDC40"/>
</dbReference>
<dbReference type="AlphaFoldDB" id="A0A833T0C5"/>
<keyword evidence="3" id="KW-1185">Reference proteome</keyword>
<dbReference type="GO" id="GO:0035082">
    <property type="term" value="P:axoneme assembly"/>
    <property type="evidence" value="ECO:0007669"/>
    <property type="project" value="InterPro"/>
</dbReference>
<dbReference type="PANTHER" id="PTHR16275">
    <property type="entry name" value="COILED-COIL DOMAIN-CONTAINING PROTEIN 40"/>
    <property type="match status" value="1"/>
</dbReference>
<keyword evidence="1" id="KW-0175">Coiled coil</keyword>
<evidence type="ECO:0000313" key="2">
    <source>
        <dbReference type="EMBL" id="KAF4031556.1"/>
    </source>
</evidence>
<dbReference type="Proteomes" id="UP000602510">
    <property type="component" value="Unassembled WGS sequence"/>
</dbReference>
<comment type="caution">
    <text evidence="2">The sequence shown here is derived from an EMBL/GenBank/DDBJ whole genome shotgun (WGS) entry which is preliminary data.</text>
</comment>